<feature type="transmembrane region" description="Helical" evidence="7">
    <location>
        <begin position="90"/>
        <end position="114"/>
    </location>
</feature>
<dbReference type="GeneID" id="20343529"/>
<feature type="domain" description="Rhodopsin" evidence="8">
    <location>
        <begin position="31"/>
        <end position="279"/>
    </location>
</feature>
<dbReference type="Pfam" id="PF20684">
    <property type="entry name" value="Fung_rhodopsin"/>
    <property type="match status" value="1"/>
</dbReference>
<feature type="transmembrane region" description="Helical" evidence="7">
    <location>
        <begin position="47"/>
        <end position="70"/>
    </location>
</feature>
<keyword evidence="4 7" id="KW-0472">Membrane</keyword>
<dbReference type="RefSeq" id="XP_009219113.1">
    <property type="nucleotide sequence ID" value="XM_009220849.1"/>
</dbReference>
<protein>
    <recommendedName>
        <fullName evidence="8">Rhodopsin domain-containing protein</fullName>
    </recommendedName>
</protein>
<dbReference type="STRING" id="644352.J3NP65"/>
<dbReference type="Proteomes" id="UP000006039">
    <property type="component" value="Unassembled WGS sequence"/>
</dbReference>
<evidence type="ECO:0000256" key="6">
    <source>
        <dbReference type="SAM" id="MobiDB-lite"/>
    </source>
</evidence>
<keyword evidence="11" id="KW-1185">Reference proteome</keyword>
<dbReference type="EnsemblFungi" id="EJT77968">
    <property type="protein sequence ID" value="EJT77968"/>
    <property type="gene ID" value="GGTG_03071"/>
</dbReference>
<dbReference type="InterPro" id="IPR052337">
    <property type="entry name" value="SAT4-like"/>
</dbReference>
<dbReference type="GO" id="GO:0016020">
    <property type="term" value="C:membrane"/>
    <property type="evidence" value="ECO:0007669"/>
    <property type="project" value="UniProtKB-SubCell"/>
</dbReference>
<evidence type="ECO:0000256" key="2">
    <source>
        <dbReference type="ARBA" id="ARBA00022692"/>
    </source>
</evidence>
<evidence type="ECO:0000256" key="7">
    <source>
        <dbReference type="SAM" id="Phobius"/>
    </source>
</evidence>
<evidence type="ECO:0000256" key="1">
    <source>
        <dbReference type="ARBA" id="ARBA00004141"/>
    </source>
</evidence>
<proteinExistence type="inferred from homology"/>
<evidence type="ECO:0000313" key="9">
    <source>
        <dbReference type="EMBL" id="EJT77968.1"/>
    </source>
</evidence>
<reference evidence="11" key="1">
    <citation type="submission" date="2010-07" db="EMBL/GenBank/DDBJ databases">
        <title>The genome sequence of Gaeumannomyces graminis var. tritici strain R3-111a-1.</title>
        <authorList>
            <consortium name="The Broad Institute Genome Sequencing Platform"/>
            <person name="Ma L.-J."/>
            <person name="Dead R."/>
            <person name="Young S."/>
            <person name="Zeng Q."/>
            <person name="Koehrsen M."/>
            <person name="Alvarado L."/>
            <person name="Berlin A."/>
            <person name="Chapman S.B."/>
            <person name="Chen Z."/>
            <person name="Freedman E."/>
            <person name="Gellesch M."/>
            <person name="Goldberg J."/>
            <person name="Griggs A."/>
            <person name="Gujja S."/>
            <person name="Heilman E.R."/>
            <person name="Heiman D."/>
            <person name="Hepburn T."/>
            <person name="Howarth C."/>
            <person name="Jen D."/>
            <person name="Larson L."/>
            <person name="Mehta T."/>
            <person name="Neiman D."/>
            <person name="Pearson M."/>
            <person name="Roberts A."/>
            <person name="Saif S."/>
            <person name="Shea T."/>
            <person name="Shenoy N."/>
            <person name="Sisk P."/>
            <person name="Stolte C."/>
            <person name="Sykes S."/>
            <person name="Walk T."/>
            <person name="White J."/>
            <person name="Yandava C."/>
            <person name="Haas B."/>
            <person name="Nusbaum C."/>
            <person name="Birren B."/>
        </authorList>
    </citation>
    <scope>NUCLEOTIDE SEQUENCE [LARGE SCALE GENOMIC DNA]</scope>
    <source>
        <strain evidence="11">R3-111a-1</strain>
    </source>
</reference>
<dbReference type="AlphaFoldDB" id="J3NP65"/>
<name>J3NP65_GAET3</name>
<dbReference type="EMBL" id="GL385396">
    <property type="protein sequence ID" value="EJT77968.1"/>
    <property type="molecule type" value="Genomic_DNA"/>
</dbReference>
<feature type="transmembrane region" description="Helical" evidence="7">
    <location>
        <begin position="126"/>
        <end position="158"/>
    </location>
</feature>
<reference evidence="9" key="2">
    <citation type="submission" date="2010-07" db="EMBL/GenBank/DDBJ databases">
        <authorList>
            <consortium name="The Broad Institute Genome Sequencing Platform"/>
            <consortium name="Broad Institute Genome Sequencing Center for Infectious Disease"/>
            <person name="Ma L.-J."/>
            <person name="Dead R."/>
            <person name="Young S."/>
            <person name="Zeng Q."/>
            <person name="Koehrsen M."/>
            <person name="Alvarado L."/>
            <person name="Berlin A."/>
            <person name="Chapman S.B."/>
            <person name="Chen Z."/>
            <person name="Freedman E."/>
            <person name="Gellesch M."/>
            <person name="Goldberg J."/>
            <person name="Griggs A."/>
            <person name="Gujja S."/>
            <person name="Heilman E.R."/>
            <person name="Heiman D."/>
            <person name="Hepburn T."/>
            <person name="Howarth C."/>
            <person name="Jen D."/>
            <person name="Larson L."/>
            <person name="Mehta T."/>
            <person name="Neiman D."/>
            <person name="Pearson M."/>
            <person name="Roberts A."/>
            <person name="Saif S."/>
            <person name="Shea T."/>
            <person name="Shenoy N."/>
            <person name="Sisk P."/>
            <person name="Stolte C."/>
            <person name="Sykes S."/>
            <person name="Walk T."/>
            <person name="White J."/>
            <person name="Yandava C."/>
            <person name="Haas B."/>
            <person name="Nusbaum C."/>
            <person name="Birren B."/>
        </authorList>
    </citation>
    <scope>NUCLEOTIDE SEQUENCE</scope>
    <source>
        <strain evidence="9">R3-111a-1</strain>
    </source>
</reference>
<reference evidence="10" key="4">
    <citation type="journal article" date="2015" name="G3 (Bethesda)">
        <title>Genome sequences of three phytopathogenic species of the Magnaporthaceae family of fungi.</title>
        <authorList>
            <person name="Okagaki L.H."/>
            <person name="Nunes C.C."/>
            <person name="Sailsbery J."/>
            <person name="Clay B."/>
            <person name="Brown D."/>
            <person name="John T."/>
            <person name="Oh Y."/>
            <person name="Young N."/>
            <person name="Fitzgerald M."/>
            <person name="Haas B.J."/>
            <person name="Zeng Q."/>
            <person name="Young S."/>
            <person name="Adiconis X."/>
            <person name="Fan L."/>
            <person name="Levin J.Z."/>
            <person name="Mitchell T.K."/>
            <person name="Okubara P.A."/>
            <person name="Farman M.L."/>
            <person name="Kohn L.M."/>
            <person name="Birren B."/>
            <person name="Ma L.-J."/>
            <person name="Dean R.A."/>
        </authorList>
    </citation>
    <scope>NUCLEOTIDE SEQUENCE</scope>
    <source>
        <strain evidence="10">R3-111a-1</strain>
    </source>
</reference>
<dbReference type="eggNOG" id="ENOG502R8GX">
    <property type="taxonomic scope" value="Eukaryota"/>
</dbReference>
<dbReference type="PANTHER" id="PTHR33048">
    <property type="entry name" value="PTH11-LIKE INTEGRAL MEMBRANE PROTEIN (AFU_ORTHOLOGUE AFUA_5G11245)"/>
    <property type="match status" value="1"/>
</dbReference>
<accession>J3NP65</accession>
<keyword evidence="3 7" id="KW-1133">Transmembrane helix</keyword>
<gene>
    <name evidence="10" type="primary">20343529</name>
    <name evidence="9" type="ORF">GGTG_03071</name>
</gene>
<feature type="transmembrane region" description="Helical" evidence="7">
    <location>
        <begin position="214"/>
        <end position="236"/>
    </location>
</feature>
<evidence type="ECO:0000256" key="4">
    <source>
        <dbReference type="ARBA" id="ARBA00023136"/>
    </source>
</evidence>
<dbReference type="OrthoDB" id="3936451at2759"/>
<reference evidence="10" key="5">
    <citation type="submission" date="2018-04" db="UniProtKB">
        <authorList>
            <consortium name="EnsemblFungi"/>
        </authorList>
    </citation>
    <scope>IDENTIFICATION</scope>
    <source>
        <strain evidence="10">R3-111a-1</strain>
    </source>
</reference>
<feature type="compositionally biased region" description="Gly residues" evidence="6">
    <location>
        <begin position="295"/>
        <end position="307"/>
    </location>
</feature>
<keyword evidence="2 7" id="KW-0812">Transmembrane</keyword>
<evidence type="ECO:0000313" key="11">
    <source>
        <dbReference type="Proteomes" id="UP000006039"/>
    </source>
</evidence>
<dbReference type="VEuPathDB" id="FungiDB:GGTG_03071"/>
<comment type="similarity">
    <text evidence="5">Belongs to the SAT4 family.</text>
</comment>
<dbReference type="HOGENOM" id="CLU_031898_0_0_1"/>
<comment type="subcellular location">
    <subcellularLocation>
        <location evidence="1">Membrane</location>
        <topology evidence="1">Multi-pass membrane protein</topology>
    </subcellularLocation>
</comment>
<evidence type="ECO:0000256" key="5">
    <source>
        <dbReference type="ARBA" id="ARBA00038359"/>
    </source>
</evidence>
<feature type="region of interest" description="Disordered" evidence="6">
    <location>
        <begin position="494"/>
        <end position="515"/>
    </location>
</feature>
<feature type="transmembrane region" description="Helical" evidence="7">
    <location>
        <begin position="178"/>
        <end position="202"/>
    </location>
</feature>
<reference evidence="9" key="3">
    <citation type="submission" date="2010-09" db="EMBL/GenBank/DDBJ databases">
        <title>Annotation of Gaeumannomyces graminis var. tritici R3-111a-1.</title>
        <authorList>
            <consortium name="The Broad Institute Genome Sequencing Platform"/>
            <person name="Ma L.-J."/>
            <person name="Dead R."/>
            <person name="Young S.K."/>
            <person name="Zeng Q."/>
            <person name="Gargeya S."/>
            <person name="Fitzgerald M."/>
            <person name="Haas B."/>
            <person name="Abouelleil A."/>
            <person name="Alvarado L."/>
            <person name="Arachchi H.M."/>
            <person name="Berlin A."/>
            <person name="Brown A."/>
            <person name="Chapman S.B."/>
            <person name="Chen Z."/>
            <person name="Dunbar C."/>
            <person name="Freedman E."/>
            <person name="Gearin G."/>
            <person name="Gellesch M."/>
            <person name="Goldberg J."/>
            <person name="Griggs A."/>
            <person name="Gujja S."/>
            <person name="Heiman D."/>
            <person name="Howarth C."/>
            <person name="Larson L."/>
            <person name="Lui A."/>
            <person name="MacDonald P.J.P."/>
            <person name="Mehta T."/>
            <person name="Montmayeur A."/>
            <person name="Murphy C."/>
            <person name="Neiman D."/>
            <person name="Pearson M."/>
            <person name="Priest M."/>
            <person name="Roberts A."/>
            <person name="Saif S."/>
            <person name="Shea T."/>
            <person name="Shenoy N."/>
            <person name="Sisk P."/>
            <person name="Stolte C."/>
            <person name="Sykes S."/>
            <person name="Yandava C."/>
            <person name="Wortman J."/>
            <person name="Nusbaum C."/>
            <person name="Birren B."/>
        </authorList>
    </citation>
    <scope>NUCLEOTIDE SEQUENCE</scope>
    <source>
        <strain evidence="9">R3-111a-1</strain>
    </source>
</reference>
<dbReference type="PANTHER" id="PTHR33048:SF96">
    <property type="entry name" value="INTEGRAL MEMBRANE PROTEIN"/>
    <property type="match status" value="1"/>
</dbReference>
<feature type="region of interest" description="Disordered" evidence="6">
    <location>
        <begin position="291"/>
        <end position="319"/>
    </location>
</feature>
<evidence type="ECO:0000259" key="8">
    <source>
        <dbReference type="Pfam" id="PF20684"/>
    </source>
</evidence>
<evidence type="ECO:0000313" key="10">
    <source>
        <dbReference type="EnsemblFungi" id="EJT77968"/>
    </source>
</evidence>
<dbReference type="InterPro" id="IPR049326">
    <property type="entry name" value="Rhodopsin_dom_fungi"/>
</dbReference>
<evidence type="ECO:0000256" key="3">
    <source>
        <dbReference type="ARBA" id="ARBA00022989"/>
    </source>
</evidence>
<organism evidence="9">
    <name type="scientific">Gaeumannomyces tritici (strain R3-111a-1)</name>
    <name type="common">Wheat and barley take-all root rot fungus</name>
    <name type="synonym">Gaeumannomyces graminis var. tritici</name>
    <dbReference type="NCBI Taxonomy" id="644352"/>
    <lineage>
        <taxon>Eukaryota</taxon>
        <taxon>Fungi</taxon>
        <taxon>Dikarya</taxon>
        <taxon>Ascomycota</taxon>
        <taxon>Pezizomycotina</taxon>
        <taxon>Sordariomycetes</taxon>
        <taxon>Sordariomycetidae</taxon>
        <taxon>Magnaporthales</taxon>
        <taxon>Magnaporthaceae</taxon>
        <taxon>Gaeumannomyces</taxon>
    </lineage>
</organism>
<feature type="transmembrane region" description="Helical" evidence="7">
    <location>
        <begin position="12"/>
        <end position="35"/>
    </location>
</feature>
<sequence>MSSLKPGQDMGPAFVGIQGAMLLLSTIAVAARVYTSACLTKIFRFEDGLAVVTLLAFAYLTVVGCIGVAYGMGRHVADVAPDQRVIALFYKYLCMSGYVLVSGLVKFVVGIYLIRLFRNSRQRWQSWTLIALLAMVGIANIFYFFVAIFQCSPIWFFWRRYDPPFADAGSCFKPPMALGSTYTVTIVNIVADLALALMPISLMWNAKLDRRTKFSVVGILALGSASSLVTIIRVPYQKQLLSNPEYLRSFIELGNWSSVEIGLAIIASSAATLRPLFRKFKLLAAEVRSTTSQNGRGGRPEQGGGSGKKPKPGVDESFAGTTLEGSALHSRSKSTQFILGTDEKKKVATRGGALASDGGTLTSFSEYSPKDYSPKDYSHKDYSHKDYSRKINNAIEINTSITVDIEKRAGGAPSPGSGVIVFDPTAVEPETFYRENSQEELRQDREWQSIDWNAPPGFAAARRALWRLSASKSPAGALADLESAPERRFNIVQPAVDPNGGAGAPRRPPFPRRESSVCATSRTIGLPLMRSPPRTPKAPSLFEGEWPLAEPLSPPALPPLARLSSILSHMSLEEDPER</sequence>